<sequence length="297" mass="33711">MVVAHLRYDADEWYRLVRESRERGYNQQALYCYHQGYSLDSTSVDALWHCAYLAKEMSDLRTTRNAFLAILKRFLFDLRKPYTVFVKLCELPTCASLLQDALNLYMKKTYLPGQQAARTGVSAANAKDLCEDVRVHDGEDCPLRTNANKGGGGVVPPGHYILDLKTRHRLVVARIKVGDVEEGKLHTNAVLAEEVLDHSVLFAETADAYFERGIYPEAKPICELLGCDPATSGTYIFLQTIACMRSVDNLQAANAYERVRHPIYDFIDLRRRGKGGSKSQVRERLNSTTIRFPVRRK</sequence>
<dbReference type="OrthoDB" id="9991317at2759"/>
<dbReference type="PANTHER" id="PTHR23082:SF0">
    <property type="entry name" value="GENERAL TRANSCRIPTION FACTOR 3C POLYPEPTIDE 3"/>
    <property type="match status" value="1"/>
</dbReference>
<dbReference type="Proteomes" id="UP000724874">
    <property type="component" value="Unassembled WGS sequence"/>
</dbReference>
<evidence type="ECO:0000313" key="1">
    <source>
        <dbReference type="EMBL" id="KAF8883900.1"/>
    </source>
</evidence>
<dbReference type="PANTHER" id="PTHR23082">
    <property type="entry name" value="TRANSCRIPTION INITIATION FACTOR IIIC TFIIIC , POLYPEPTIDE 3-RELATED"/>
    <property type="match status" value="1"/>
</dbReference>
<accession>A0A9P5NGG6</accession>
<reference evidence="1" key="1">
    <citation type="submission" date="2020-11" db="EMBL/GenBank/DDBJ databases">
        <authorList>
            <consortium name="DOE Joint Genome Institute"/>
            <person name="Ahrendt S."/>
            <person name="Riley R."/>
            <person name="Andreopoulos W."/>
            <person name="LaButti K."/>
            <person name="Pangilinan J."/>
            <person name="Ruiz-duenas F.J."/>
            <person name="Barrasa J.M."/>
            <person name="Sanchez-Garcia M."/>
            <person name="Camarero S."/>
            <person name="Miyauchi S."/>
            <person name="Serrano A."/>
            <person name="Linde D."/>
            <person name="Babiker R."/>
            <person name="Drula E."/>
            <person name="Ayuso-Fernandez I."/>
            <person name="Pacheco R."/>
            <person name="Padilla G."/>
            <person name="Ferreira P."/>
            <person name="Barriuso J."/>
            <person name="Kellner H."/>
            <person name="Castanera R."/>
            <person name="Alfaro M."/>
            <person name="Ramirez L."/>
            <person name="Pisabarro A.G."/>
            <person name="Kuo A."/>
            <person name="Tritt A."/>
            <person name="Lipzen A."/>
            <person name="He G."/>
            <person name="Yan M."/>
            <person name="Ng V."/>
            <person name="Cullen D."/>
            <person name="Martin F."/>
            <person name="Rosso M.-N."/>
            <person name="Henrissat B."/>
            <person name="Hibbett D."/>
            <person name="Martinez A.T."/>
            <person name="Grigoriev I.V."/>
        </authorList>
    </citation>
    <scope>NUCLEOTIDE SEQUENCE</scope>
    <source>
        <strain evidence="1">AH 44721</strain>
    </source>
</reference>
<dbReference type="GO" id="GO:0006383">
    <property type="term" value="P:transcription by RNA polymerase III"/>
    <property type="evidence" value="ECO:0007669"/>
    <property type="project" value="InterPro"/>
</dbReference>
<dbReference type="GO" id="GO:0000127">
    <property type="term" value="C:transcription factor TFIIIC complex"/>
    <property type="evidence" value="ECO:0007669"/>
    <property type="project" value="TreeGrafter"/>
</dbReference>
<comment type="caution">
    <text evidence="1">The sequence shown here is derived from an EMBL/GenBank/DDBJ whole genome shotgun (WGS) entry which is preliminary data.</text>
</comment>
<evidence type="ECO:0000313" key="2">
    <source>
        <dbReference type="Proteomes" id="UP000724874"/>
    </source>
</evidence>
<keyword evidence="2" id="KW-1185">Reference proteome</keyword>
<organism evidence="1 2">
    <name type="scientific">Gymnopilus junonius</name>
    <name type="common">Spectacular rustgill mushroom</name>
    <name type="synonym">Gymnopilus spectabilis subsp. junonius</name>
    <dbReference type="NCBI Taxonomy" id="109634"/>
    <lineage>
        <taxon>Eukaryota</taxon>
        <taxon>Fungi</taxon>
        <taxon>Dikarya</taxon>
        <taxon>Basidiomycota</taxon>
        <taxon>Agaricomycotina</taxon>
        <taxon>Agaricomycetes</taxon>
        <taxon>Agaricomycetidae</taxon>
        <taxon>Agaricales</taxon>
        <taxon>Agaricineae</taxon>
        <taxon>Hymenogastraceae</taxon>
        <taxon>Gymnopilus</taxon>
    </lineage>
</organism>
<protein>
    <submittedName>
        <fullName evidence="1">Uncharacterized protein</fullName>
    </submittedName>
</protein>
<dbReference type="EMBL" id="JADNYJ010000112">
    <property type="protein sequence ID" value="KAF8883900.1"/>
    <property type="molecule type" value="Genomic_DNA"/>
</dbReference>
<proteinExistence type="predicted"/>
<dbReference type="AlphaFoldDB" id="A0A9P5NGG6"/>
<name>A0A9P5NGG6_GYMJU</name>
<dbReference type="InterPro" id="IPR039340">
    <property type="entry name" value="Tfc4/TFIIIC-102/Sfc4"/>
</dbReference>
<gene>
    <name evidence="1" type="ORF">CPB84DRAFT_1850825</name>
</gene>